<keyword evidence="2" id="KW-1185">Reference proteome</keyword>
<evidence type="ECO:0000313" key="2">
    <source>
        <dbReference type="Proteomes" id="UP000023541"/>
    </source>
</evidence>
<evidence type="ECO:0000313" key="1">
    <source>
        <dbReference type="EMBL" id="EZH75011.1"/>
    </source>
</evidence>
<dbReference type="EMBL" id="AQRA01000002">
    <property type="protein sequence ID" value="EZH75011.1"/>
    <property type="molecule type" value="Genomic_DNA"/>
</dbReference>
<dbReference type="OrthoDB" id="1163400at2"/>
<comment type="caution">
    <text evidence="1">The sequence shown here is derived from an EMBL/GenBank/DDBJ whole genome shotgun (WGS) entry which is preliminary data.</text>
</comment>
<dbReference type="AlphaFoldDB" id="A0A023BY76"/>
<sequence length="188" mass="22491">MKYIYIIGFVLIISCSKQNNNQIKSHSINLDSLITSLNTQEKKEKFLVNLFQQDQNVRNSDRENEILKRNNYNVDSSEYQDYRRRIKEVDSLNYLSILKYLKEYGYPVFKSKNPKVIPAIRTVCLHQSFNKQLELFPYLYKAYNDGFINSEEFSFLLNRMHIMKYGESYPHAISYEENIEQLLEKLQL</sequence>
<proteinExistence type="predicted"/>
<dbReference type="PROSITE" id="PS51257">
    <property type="entry name" value="PROKAR_LIPOPROTEIN"/>
    <property type="match status" value="1"/>
</dbReference>
<dbReference type="RefSeq" id="WP_034240049.1">
    <property type="nucleotide sequence ID" value="NZ_AQRA01000002.1"/>
</dbReference>
<reference evidence="1 2" key="1">
    <citation type="submission" date="2014-04" db="EMBL/GenBank/DDBJ databases">
        <title>Aquimarina sp. 22II-S11-z7 Genome Sequencing.</title>
        <authorList>
            <person name="Lai Q."/>
        </authorList>
    </citation>
    <scope>NUCLEOTIDE SEQUENCE [LARGE SCALE GENOMIC DNA]</scope>
    <source>
        <strain evidence="1 2">22II-S11-z7</strain>
    </source>
</reference>
<name>A0A023BY76_9FLAO</name>
<accession>A0A023BY76</accession>
<dbReference type="STRING" id="1317122.ATO12_09785"/>
<protein>
    <submittedName>
        <fullName evidence="1">Uncharacterized protein</fullName>
    </submittedName>
</protein>
<organism evidence="1 2">
    <name type="scientific">Aquimarina atlantica</name>
    <dbReference type="NCBI Taxonomy" id="1317122"/>
    <lineage>
        <taxon>Bacteria</taxon>
        <taxon>Pseudomonadati</taxon>
        <taxon>Bacteroidota</taxon>
        <taxon>Flavobacteriia</taxon>
        <taxon>Flavobacteriales</taxon>
        <taxon>Flavobacteriaceae</taxon>
        <taxon>Aquimarina</taxon>
    </lineage>
</organism>
<dbReference type="Proteomes" id="UP000023541">
    <property type="component" value="Unassembled WGS sequence"/>
</dbReference>
<dbReference type="eggNOG" id="ENOG5033BRB">
    <property type="taxonomic scope" value="Bacteria"/>
</dbReference>
<gene>
    <name evidence="1" type="ORF">ATO12_09785</name>
</gene>